<dbReference type="GO" id="GO:0006629">
    <property type="term" value="P:lipid metabolic process"/>
    <property type="evidence" value="ECO:0007669"/>
    <property type="project" value="InterPro"/>
</dbReference>
<evidence type="ECO:0000313" key="2">
    <source>
        <dbReference type="Proteomes" id="UP000271241"/>
    </source>
</evidence>
<dbReference type="AlphaFoldDB" id="A0A4P9XN11"/>
<name>A0A4P9XN11_9FUNG</name>
<evidence type="ECO:0000313" key="1">
    <source>
        <dbReference type="EMBL" id="RKP07295.1"/>
    </source>
</evidence>
<dbReference type="SUPFAM" id="SSF53474">
    <property type="entry name" value="alpha/beta-Hydrolases"/>
    <property type="match status" value="1"/>
</dbReference>
<keyword evidence="2" id="KW-1185">Reference proteome</keyword>
<sequence length="520" mass="57243">MAAEEGLTAKHPVILVPGIISTGLENWGTSECSRKYFRHRMWGTVTMFRAVLLDKDCWTEHMRLDPDTGLDPPGVKLRAAQGLDAADYFIAGYWVWGKIIENLAAIGYDSNNMYLAAYDWRLGLENLEKRDLYLSKLKSMIELAKRADDQKVMVVAHSMGAGVFYYFLKWVESPQGGNGGPTWVNDHLETFVNLAGPMLGVPKTVASLVSGEMRDTVQPMGEYVLERFYSRSERAALFRTWGGLHSMIPKGGDVVWGDAASGAPDDPLTGASRLSAMLSFRTSDPAEHVANVSDEHDAVEHAPALGNLTLSESIRLIRTYGGSRFAKLLDAQYSFGVARTEEEVKRLGETKQAWSNPLESALPDAPDMKIYCLYGYGKETERGYVYTTSDATTFEANDVDENENAVAEGLGKVPHHVRIDRSVDNESENIDNGVFVGEGDGTVPLLSLGYMCVDGWRIPRYNPAGIPVYTREYLHRPASIVRDLRGGAGSAEHVDILGNAELTVGGGTRKQAERRIAFSS</sequence>
<dbReference type="Gene3D" id="3.40.50.1820">
    <property type="entry name" value="alpha/beta hydrolase"/>
    <property type="match status" value="1"/>
</dbReference>
<dbReference type="InterPro" id="IPR029058">
    <property type="entry name" value="AB_hydrolase_fold"/>
</dbReference>
<dbReference type="PANTHER" id="PTHR11440">
    <property type="entry name" value="LECITHIN-CHOLESTEROL ACYLTRANSFERASE-RELATED"/>
    <property type="match status" value="1"/>
</dbReference>
<dbReference type="STRING" id="78915.A0A4P9XN11"/>
<keyword evidence="1" id="KW-0808">Transferase</keyword>
<organism evidence="1 2">
    <name type="scientific">Thamnocephalis sphaerospora</name>
    <dbReference type="NCBI Taxonomy" id="78915"/>
    <lineage>
        <taxon>Eukaryota</taxon>
        <taxon>Fungi</taxon>
        <taxon>Fungi incertae sedis</taxon>
        <taxon>Zoopagomycota</taxon>
        <taxon>Zoopagomycotina</taxon>
        <taxon>Zoopagomycetes</taxon>
        <taxon>Zoopagales</taxon>
        <taxon>Sigmoideomycetaceae</taxon>
        <taxon>Thamnocephalis</taxon>
    </lineage>
</organism>
<keyword evidence="1" id="KW-0012">Acyltransferase</keyword>
<accession>A0A4P9XN11</accession>
<protein>
    <submittedName>
        <fullName evidence="1">Lecithin:cholesterol/phospholipid:diacylglycerol acyltransferase</fullName>
    </submittedName>
</protein>
<dbReference type="EMBL" id="KZ992739">
    <property type="protein sequence ID" value="RKP07295.1"/>
    <property type="molecule type" value="Genomic_DNA"/>
</dbReference>
<dbReference type="OrthoDB" id="190846at2759"/>
<dbReference type="InterPro" id="IPR003386">
    <property type="entry name" value="LACT/PDAT_acylTrfase"/>
</dbReference>
<reference evidence="2" key="1">
    <citation type="journal article" date="2018" name="Nat. Microbiol.">
        <title>Leveraging single-cell genomics to expand the fungal tree of life.</title>
        <authorList>
            <person name="Ahrendt S.R."/>
            <person name="Quandt C.A."/>
            <person name="Ciobanu D."/>
            <person name="Clum A."/>
            <person name="Salamov A."/>
            <person name="Andreopoulos B."/>
            <person name="Cheng J.F."/>
            <person name="Woyke T."/>
            <person name="Pelin A."/>
            <person name="Henrissat B."/>
            <person name="Reynolds N.K."/>
            <person name="Benny G.L."/>
            <person name="Smith M.E."/>
            <person name="James T.Y."/>
            <person name="Grigoriev I.V."/>
        </authorList>
    </citation>
    <scope>NUCLEOTIDE SEQUENCE [LARGE SCALE GENOMIC DNA]</scope>
    <source>
        <strain evidence="2">RSA 1356</strain>
    </source>
</reference>
<dbReference type="GO" id="GO:0008374">
    <property type="term" value="F:O-acyltransferase activity"/>
    <property type="evidence" value="ECO:0007669"/>
    <property type="project" value="InterPro"/>
</dbReference>
<dbReference type="Pfam" id="PF02450">
    <property type="entry name" value="LCAT"/>
    <property type="match status" value="1"/>
</dbReference>
<proteinExistence type="predicted"/>
<gene>
    <name evidence="1" type="ORF">THASP1DRAFT_17254</name>
</gene>
<dbReference type="Proteomes" id="UP000271241">
    <property type="component" value="Unassembled WGS sequence"/>
</dbReference>